<dbReference type="InterPro" id="IPR012340">
    <property type="entry name" value="NA-bd_OB-fold"/>
</dbReference>
<dbReference type="RefSeq" id="WP_123807822.1">
    <property type="nucleotide sequence ID" value="NZ_RKRK01000003.1"/>
</dbReference>
<gene>
    <name evidence="5" type="ORF">EDD62_1065</name>
</gene>
<feature type="region of interest" description="Disordered" evidence="4">
    <location>
        <begin position="146"/>
        <end position="193"/>
    </location>
</feature>
<feature type="compositionally biased region" description="Polar residues" evidence="4">
    <location>
        <begin position="168"/>
        <end position="177"/>
    </location>
</feature>
<comment type="caution">
    <text evidence="5">The sequence shown here is derived from an EMBL/GenBank/DDBJ whole genome shotgun (WGS) entry which is preliminary data.</text>
</comment>
<dbReference type="GO" id="GO:0006260">
    <property type="term" value="P:DNA replication"/>
    <property type="evidence" value="ECO:0007669"/>
    <property type="project" value="InterPro"/>
</dbReference>
<dbReference type="PANTHER" id="PTHR10302:SF27">
    <property type="entry name" value="SINGLE-STRANDED DNA-BINDING PROTEIN"/>
    <property type="match status" value="1"/>
</dbReference>
<dbReference type="InterPro" id="IPR000424">
    <property type="entry name" value="Primosome_PriB/ssb"/>
</dbReference>
<protein>
    <recommendedName>
        <fullName evidence="2 3">Single-stranded DNA-binding protein</fullName>
        <shortName evidence="2">SSB</shortName>
    </recommendedName>
</protein>
<proteinExistence type="inferred from homology"/>
<dbReference type="Proteomes" id="UP000277108">
    <property type="component" value="Unassembled WGS sequence"/>
</dbReference>
<accession>A0A3N5BI42</accession>
<evidence type="ECO:0000256" key="3">
    <source>
        <dbReference type="RuleBase" id="RU000524"/>
    </source>
</evidence>
<dbReference type="OrthoDB" id="9809878at2"/>
<feature type="compositionally biased region" description="Basic and acidic residues" evidence="4">
    <location>
        <begin position="184"/>
        <end position="193"/>
    </location>
</feature>
<evidence type="ECO:0000256" key="2">
    <source>
        <dbReference type="HAMAP-Rule" id="MF_00984"/>
    </source>
</evidence>
<dbReference type="GO" id="GO:0003697">
    <property type="term" value="F:single-stranded DNA binding"/>
    <property type="evidence" value="ECO:0007669"/>
    <property type="project" value="UniProtKB-UniRule"/>
</dbReference>
<dbReference type="HAMAP" id="MF_00984">
    <property type="entry name" value="SSB"/>
    <property type="match status" value="1"/>
</dbReference>
<evidence type="ECO:0000256" key="4">
    <source>
        <dbReference type="SAM" id="MobiDB-lite"/>
    </source>
</evidence>
<comment type="caution">
    <text evidence="2">Lacks conserved residue(s) required for the propagation of feature annotation.</text>
</comment>
<dbReference type="InterPro" id="IPR011344">
    <property type="entry name" value="ssDNA-bd"/>
</dbReference>
<dbReference type="NCBIfam" id="TIGR00621">
    <property type="entry name" value="ssb"/>
    <property type="match status" value="1"/>
</dbReference>
<dbReference type="Gene3D" id="2.40.50.140">
    <property type="entry name" value="Nucleic acid-binding proteins"/>
    <property type="match status" value="1"/>
</dbReference>
<dbReference type="PANTHER" id="PTHR10302">
    <property type="entry name" value="SINGLE-STRANDED DNA-BINDING PROTEIN"/>
    <property type="match status" value="1"/>
</dbReference>
<name>A0A3N5BI42_9BACL</name>
<keyword evidence="1 2" id="KW-0238">DNA-binding</keyword>
<dbReference type="Pfam" id="PF00436">
    <property type="entry name" value="SSB"/>
    <property type="match status" value="1"/>
</dbReference>
<keyword evidence="6" id="KW-1185">Reference proteome</keyword>
<dbReference type="GO" id="GO:0009295">
    <property type="term" value="C:nucleoid"/>
    <property type="evidence" value="ECO:0007669"/>
    <property type="project" value="TreeGrafter"/>
</dbReference>
<sequence>MINRIVLIGRVASDYRSYKFDNGGNVISFIVAVNRPFKNKSTDERESDFFIVKAYNKTADIITTYCSKGEQIGIAGSLRSRKYKGDDNIERYINEVIIETVQLIEPKKTNQDVKNMMDDIQSAEDLFGKNNDSSIENVQNSINIIKNHQKSQQRSNVKTHDEDKEYTNHSQSTNNHINNEEIGDDKNKEAVLS</sequence>
<reference evidence="5 6" key="1">
    <citation type="submission" date="2018-11" db="EMBL/GenBank/DDBJ databases">
        <title>Genomic Encyclopedia of Type Strains, Phase IV (KMG-IV): sequencing the most valuable type-strain genomes for metagenomic binning, comparative biology and taxonomic classification.</title>
        <authorList>
            <person name="Goeker M."/>
        </authorList>
    </citation>
    <scope>NUCLEOTIDE SEQUENCE [LARGE SCALE GENOMIC DNA]</scope>
    <source>
        <strain evidence="5 6">DSM 29158</strain>
    </source>
</reference>
<comment type="subunit">
    <text evidence="2">Homotetramer.</text>
</comment>
<feature type="compositionally biased region" description="Basic and acidic residues" evidence="4">
    <location>
        <begin position="158"/>
        <end position="167"/>
    </location>
</feature>
<evidence type="ECO:0000313" key="5">
    <source>
        <dbReference type="EMBL" id="RPF56429.1"/>
    </source>
</evidence>
<feature type="compositionally biased region" description="Polar residues" evidence="4">
    <location>
        <begin position="146"/>
        <end position="156"/>
    </location>
</feature>
<dbReference type="EMBL" id="RKRK01000003">
    <property type="protein sequence ID" value="RPF56429.1"/>
    <property type="molecule type" value="Genomic_DNA"/>
</dbReference>
<dbReference type="PROSITE" id="PS50935">
    <property type="entry name" value="SSB"/>
    <property type="match status" value="1"/>
</dbReference>
<dbReference type="CDD" id="cd04496">
    <property type="entry name" value="SSB_OBF"/>
    <property type="match status" value="1"/>
</dbReference>
<evidence type="ECO:0000256" key="1">
    <source>
        <dbReference type="ARBA" id="ARBA00023125"/>
    </source>
</evidence>
<dbReference type="SUPFAM" id="SSF50249">
    <property type="entry name" value="Nucleic acid-binding proteins"/>
    <property type="match status" value="1"/>
</dbReference>
<organism evidence="5 6">
    <name type="scientific">Abyssicoccus albus</name>
    <dbReference type="NCBI Taxonomy" id="1817405"/>
    <lineage>
        <taxon>Bacteria</taxon>
        <taxon>Bacillati</taxon>
        <taxon>Bacillota</taxon>
        <taxon>Bacilli</taxon>
        <taxon>Bacillales</taxon>
        <taxon>Abyssicoccaceae</taxon>
    </lineage>
</organism>
<evidence type="ECO:0000313" key="6">
    <source>
        <dbReference type="Proteomes" id="UP000277108"/>
    </source>
</evidence>
<dbReference type="AlphaFoldDB" id="A0A3N5BI42"/>